<evidence type="ECO:0000313" key="2">
    <source>
        <dbReference type="EMBL" id="PEM64112.1"/>
    </source>
</evidence>
<dbReference type="Pfam" id="PF04127">
    <property type="entry name" value="DFP"/>
    <property type="match status" value="1"/>
</dbReference>
<evidence type="ECO:0000313" key="3">
    <source>
        <dbReference type="Proteomes" id="UP000219775"/>
    </source>
</evidence>
<dbReference type="InterPro" id="IPR035929">
    <property type="entry name" value="CoaB-like_sf"/>
</dbReference>
<dbReference type="GO" id="GO:0003824">
    <property type="term" value="F:catalytic activity"/>
    <property type="evidence" value="ECO:0007669"/>
    <property type="project" value="UniProtKB-ARBA"/>
</dbReference>
<organism evidence="2 3">
    <name type="scientific">Bacillus pseudomycoides</name>
    <dbReference type="NCBI Taxonomy" id="64104"/>
    <lineage>
        <taxon>Bacteria</taxon>
        <taxon>Bacillati</taxon>
        <taxon>Bacillota</taxon>
        <taxon>Bacilli</taxon>
        <taxon>Bacillales</taxon>
        <taxon>Bacillaceae</taxon>
        <taxon>Bacillus</taxon>
        <taxon>Bacillus cereus group</taxon>
    </lineage>
</organism>
<dbReference type="RefSeq" id="WP_097969515.1">
    <property type="nucleotide sequence ID" value="NZ_NUAS01000113.1"/>
</dbReference>
<dbReference type="Gene3D" id="3.40.50.10300">
    <property type="entry name" value="CoaB-like"/>
    <property type="match status" value="1"/>
</dbReference>
<dbReference type="InterPro" id="IPR007085">
    <property type="entry name" value="DNA/pantothenate-metab_flavo_C"/>
</dbReference>
<dbReference type="SUPFAM" id="SSF102645">
    <property type="entry name" value="CoaB-like"/>
    <property type="match status" value="1"/>
</dbReference>
<dbReference type="EMBL" id="NUDP01000131">
    <property type="protein sequence ID" value="PEM64112.1"/>
    <property type="molecule type" value="Genomic_DNA"/>
</dbReference>
<gene>
    <name evidence="2" type="ORF">CN613_27195</name>
</gene>
<dbReference type="AlphaFoldDB" id="A0A2B6QZI8"/>
<dbReference type="Proteomes" id="UP000219775">
    <property type="component" value="Unassembled WGS sequence"/>
</dbReference>
<feature type="domain" description="DNA/pantothenate metabolism flavoprotein C-terminal" evidence="1">
    <location>
        <begin position="4"/>
        <end position="224"/>
    </location>
</feature>
<dbReference type="NCBIfam" id="NF007199">
    <property type="entry name" value="PRK09620.1"/>
    <property type="match status" value="1"/>
</dbReference>
<proteinExistence type="predicted"/>
<dbReference type="GO" id="GO:0015937">
    <property type="term" value="P:coenzyme A biosynthetic process"/>
    <property type="evidence" value="ECO:0007669"/>
    <property type="project" value="UniProtKB-ARBA"/>
</dbReference>
<sequence>MVMMKGKKILITSGGCLEKWDQVRGHTNLAKGTIGKILAEEAMSKGAHVIYLHGYFAEKPNATNSKLELHPFEGIIDLQDKMKSIITHEKIDAVIMAAAGSDWIVDKICDQEGNELDMNGKISSDIAPIIHFQKAPKILKQIKQWDPETVLVGFKLESDVNRGELIQRASERMEQAKANLMIANSPHSLYSHAAIHHVIGEDGNVLVCEGKDETAKEIVNRLEQLCDHVEEGSLSRL</sequence>
<reference evidence="2 3" key="1">
    <citation type="submission" date="2017-09" db="EMBL/GenBank/DDBJ databases">
        <title>Large-scale bioinformatics analysis of Bacillus genomes uncovers conserved roles of natural products in bacterial physiology.</title>
        <authorList>
            <consortium name="Agbiome Team Llc"/>
            <person name="Bleich R.M."/>
            <person name="Grubbs K.J."/>
            <person name="Santa Maria K.C."/>
            <person name="Allen S.E."/>
            <person name="Farag S."/>
            <person name="Shank E.A."/>
            <person name="Bowers A."/>
        </authorList>
    </citation>
    <scope>NUCLEOTIDE SEQUENCE [LARGE SCALE GENOMIC DNA]</scope>
    <source>
        <strain evidence="2 3">AFS009893</strain>
    </source>
</reference>
<accession>A0A2B6QZI8</accession>
<name>A0A2B6QZI8_9BACI</name>
<comment type="caution">
    <text evidence="2">The sequence shown here is derived from an EMBL/GenBank/DDBJ whole genome shotgun (WGS) entry which is preliminary data.</text>
</comment>
<evidence type="ECO:0000259" key="1">
    <source>
        <dbReference type="Pfam" id="PF04127"/>
    </source>
</evidence>
<protein>
    <recommendedName>
        <fullName evidence="1">DNA/pantothenate metabolism flavoprotein C-terminal domain-containing protein</fullName>
    </recommendedName>
</protein>